<gene>
    <name evidence="1" type="ORF">LCMiAC02_04450</name>
</gene>
<accession>A0A4D5XF37</accession>
<organism evidence="1">
    <name type="scientific">Mimivirus LCMiAC02</name>
    <dbReference type="NCBI Taxonomy" id="2506609"/>
    <lineage>
        <taxon>Viruses</taxon>
        <taxon>Varidnaviria</taxon>
        <taxon>Bamfordvirae</taxon>
        <taxon>Nucleocytoviricota</taxon>
        <taxon>Megaviricetes</taxon>
        <taxon>Imitervirales</taxon>
        <taxon>Mimiviridae</taxon>
        <taxon>Klosneuvirinae</taxon>
    </lineage>
</organism>
<sequence length="70" mass="8134">MEFAKKHKLQYIEVSSKTGENINECFDAMHNIICERIDKQNTNTNIDIYTDTNANTDIYSSKKQNICCKL</sequence>
<evidence type="ECO:0000313" key="1">
    <source>
        <dbReference type="EMBL" id="QBK89350.1"/>
    </source>
</evidence>
<dbReference type="EMBL" id="MK500416">
    <property type="protein sequence ID" value="QBK89350.1"/>
    <property type="molecule type" value="Genomic_DNA"/>
</dbReference>
<proteinExistence type="predicted"/>
<name>A0A4D5XF37_9VIRU</name>
<reference evidence="1" key="1">
    <citation type="journal article" date="2019" name="MBio">
        <title>Virus Genomes from Deep Sea Sediments Expand the Ocean Megavirome and Support Independent Origins of Viral Gigantism.</title>
        <authorList>
            <person name="Backstrom D."/>
            <person name="Yutin N."/>
            <person name="Jorgensen S.L."/>
            <person name="Dharamshi J."/>
            <person name="Homa F."/>
            <person name="Zaremba-Niedwiedzka K."/>
            <person name="Spang A."/>
            <person name="Wolf Y.I."/>
            <person name="Koonin E.V."/>
            <person name="Ettema T.J."/>
        </authorList>
    </citation>
    <scope>NUCLEOTIDE SEQUENCE</scope>
</reference>
<dbReference type="SUPFAM" id="SSF52540">
    <property type="entry name" value="P-loop containing nucleoside triphosphate hydrolases"/>
    <property type="match status" value="1"/>
</dbReference>
<protein>
    <submittedName>
        <fullName evidence="1">Ras family GTPase</fullName>
    </submittedName>
</protein>
<dbReference type="InterPro" id="IPR027417">
    <property type="entry name" value="P-loop_NTPase"/>
</dbReference>
<dbReference type="Gene3D" id="3.40.50.300">
    <property type="entry name" value="P-loop containing nucleotide triphosphate hydrolases"/>
    <property type="match status" value="1"/>
</dbReference>